<dbReference type="GO" id="GO:0005886">
    <property type="term" value="C:plasma membrane"/>
    <property type="evidence" value="ECO:0007669"/>
    <property type="project" value="UniProtKB-SubCell"/>
</dbReference>
<dbReference type="PATRIC" id="fig|1423763.3.peg.52"/>
<feature type="transmembrane region" description="Helical" evidence="6">
    <location>
        <begin position="53"/>
        <end position="77"/>
    </location>
</feature>
<evidence type="ECO:0000313" key="7">
    <source>
        <dbReference type="EMBL" id="KRL91505.1"/>
    </source>
</evidence>
<dbReference type="PANTHER" id="PTHR23513:SF11">
    <property type="entry name" value="STAPHYLOFERRIN A TRANSPORTER"/>
    <property type="match status" value="1"/>
</dbReference>
<dbReference type="Pfam" id="PF07690">
    <property type="entry name" value="MFS_1"/>
    <property type="match status" value="1"/>
</dbReference>
<dbReference type="EMBL" id="AZFM01000001">
    <property type="protein sequence ID" value="KRL91505.1"/>
    <property type="molecule type" value="Genomic_DNA"/>
</dbReference>
<keyword evidence="3 6" id="KW-0812">Transmembrane</keyword>
<dbReference type="PANTHER" id="PTHR23513">
    <property type="entry name" value="INTEGRAL MEMBRANE EFFLUX PROTEIN-RELATED"/>
    <property type="match status" value="1"/>
</dbReference>
<evidence type="ECO:0000256" key="6">
    <source>
        <dbReference type="SAM" id="Phobius"/>
    </source>
</evidence>
<dbReference type="CDD" id="cd06173">
    <property type="entry name" value="MFS_MefA_like"/>
    <property type="match status" value="1"/>
</dbReference>
<dbReference type="GO" id="GO:0022857">
    <property type="term" value="F:transmembrane transporter activity"/>
    <property type="evidence" value="ECO:0007669"/>
    <property type="project" value="InterPro"/>
</dbReference>
<protein>
    <submittedName>
        <fullName evidence="7">Transporter, major facilitator family protein</fullName>
    </submittedName>
</protein>
<feature type="transmembrane region" description="Helical" evidence="6">
    <location>
        <begin position="327"/>
        <end position="346"/>
    </location>
</feature>
<organism evidence="7 8">
    <name type="scientific">Lactobacillus kalixensis DSM 16043</name>
    <dbReference type="NCBI Taxonomy" id="1423763"/>
    <lineage>
        <taxon>Bacteria</taxon>
        <taxon>Bacillati</taxon>
        <taxon>Bacillota</taxon>
        <taxon>Bacilli</taxon>
        <taxon>Lactobacillales</taxon>
        <taxon>Lactobacillaceae</taxon>
        <taxon>Lactobacillus</taxon>
    </lineage>
</organism>
<dbReference type="STRING" id="1423763.FC46_GL000053"/>
<feature type="transmembrane region" description="Helical" evidence="6">
    <location>
        <begin position="117"/>
        <end position="134"/>
    </location>
</feature>
<feature type="transmembrane region" description="Helical" evidence="6">
    <location>
        <begin position="213"/>
        <end position="233"/>
    </location>
</feature>
<feature type="transmembrane region" description="Helical" evidence="6">
    <location>
        <begin position="84"/>
        <end position="105"/>
    </location>
</feature>
<sequence length="446" mass="48208">MYTSKQHSEKRMTMSLRVYLGQVRLQAVMLSNLTARSLFMYSNTENAWINNFYRLFVGQGLATVISATANYSLTFYLTADSKSAIILTLSEMISLLPIALFSPFAGVLADQISKKKVLILSDLISIIITLLLFFKANISNNSLTVTLILITQLVRAIAISVQNPTIQSSIPELVPKDRLLTINGQNSSLQALNQFLPPILGGILYGILPVDKILLLSALANIVGIISVAITHFHEGKSNKIIFNPFSELKKGIKIILSKPILSKVIIYKAISVAIITPCTALYPLMTSEHFHGSLKFDAPLVEVAIALGMGLSGIWIGKLNNISHKLLPTAIGFVGIGCVLLLSGLLPGNRFGFTIFVVINFLAGFQLPLIDAPIQTLLQSEVAQDNLGKVISLYLMVIGLAGPLGLGISGIISNSIPTSLHFVISGILLVVMFVIGMCDSGFKNI</sequence>
<keyword evidence="8" id="KW-1185">Reference proteome</keyword>
<evidence type="ECO:0000256" key="5">
    <source>
        <dbReference type="ARBA" id="ARBA00023136"/>
    </source>
</evidence>
<accession>A0A0R1UDK5</accession>
<feature type="transmembrane region" description="Helical" evidence="6">
    <location>
        <begin position="419"/>
        <end position="439"/>
    </location>
</feature>
<evidence type="ECO:0000256" key="1">
    <source>
        <dbReference type="ARBA" id="ARBA00004651"/>
    </source>
</evidence>
<gene>
    <name evidence="7" type="ORF">FC46_GL000053</name>
</gene>
<name>A0A0R1UDK5_9LACO</name>
<feature type="transmembrane region" description="Helical" evidence="6">
    <location>
        <begin position="352"/>
        <end position="371"/>
    </location>
</feature>
<dbReference type="Proteomes" id="UP000051036">
    <property type="component" value="Unassembled WGS sequence"/>
</dbReference>
<dbReference type="Gene3D" id="1.20.1250.20">
    <property type="entry name" value="MFS general substrate transporter like domains"/>
    <property type="match status" value="1"/>
</dbReference>
<evidence type="ECO:0000313" key="8">
    <source>
        <dbReference type="Proteomes" id="UP000051036"/>
    </source>
</evidence>
<dbReference type="SUPFAM" id="SSF103473">
    <property type="entry name" value="MFS general substrate transporter"/>
    <property type="match status" value="1"/>
</dbReference>
<dbReference type="InterPro" id="IPR011701">
    <property type="entry name" value="MFS"/>
</dbReference>
<feature type="transmembrane region" description="Helical" evidence="6">
    <location>
        <begin position="392"/>
        <end position="413"/>
    </location>
</feature>
<keyword evidence="4 6" id="KW-1133">Transmembrane helix</keyword>
<evidence type="ECO:0000256" key="2">
    <source>
        <dbReference type="ARBA" id="ARBA00022475"/>
    </source>
</evidence>
<evidence type="ECO:0000256" key="4">
    <source>
        <dbReference type="ARBA" id="ARBA00022989"/>
    </source>
</evidence>
<keyword evidence="2" id="KW-1003">Cell membrane</keyword>
<dbReference type="InterPro" id="IPR036259">
    <property type="entry name" value="MFS_trans_sf"/>
</dbReference>
<evidence type="ECO:0000256" key="3">
    <source>
        <dbReference type="ARBA" id="ARBA00022692"/>
    </source>
</evidence>
<reference evidence="7 8" key="1">
    <citation type="journal article" date="2015" name="Genome Announc.">
        <title>Expanding the biotechnology potential of lactobacilli through comparative genomics of 213 strains and associated genera.</title>
        <authorList>
            <person name="Sun Z."/>
            <person name="Harris H.M."/>
            <person name="McCann A."/>
            <person name="Guo C."/>
            <person name="Argimon S."/>
            <person name="Zhang W."/>
            <person name="Yang X."/>
            <person name="Jeffery I.B."/>
            <person name="Cooney J.C."/>
            <person name="Kagawa T.F."/>
            <person name="Liu W."/>
            <person name="Song Y."/>
            <person name="Salvetti E."/>
            <person name="Wrobel A."/>
            <person name="Rasinkangas P."/>
            <person name="Parkhill J."/>
            <person name="Rea M.C."/>
            <person name="O'Sullivan O."/>
            <person name="Ritari J."/>
            <person name="Douillard F.P."/>
            <person name="Paul Ross R."/>
            <person name="Yang R."/>
            <person name="Briner A.E."/>
            <person name="Felis G.E."/>
            <person name="de Vos W.M."/>
            <person name="Barrangou R."/>
            <person name="Klaenhammer T.R."/>
            <person name="Caufield P.W."/>
            <person name="Cui Y."/>
            <person name="Zhang H."/>
            <person name="O'Toole P.W."/>
        </authorList>
    </citation>
    <scope>NUCLEOTIDE SEQUENCE [LARGE SCALE GENOMIC DNA]</scope>
    <source>
        <strain evidence="7 8">DSM 16043</strain>
    </source>
</reference>
<feature type="transmembrane region" description="Helical" evidence="6">
    <location>
        <begin position="297"/>
        <end position="318"/>
    </location>
</feature>
<feature type="transmembrane region" description="Helical" evidence="6">
    <location>
        <begin position="21"/>
        <end position="41"/>
    </location>
</feature>
<feature type="transmembrane region" description="Helical" evidence="6">
    <location>
        <begin position="266"/>
        <end position="285"/>
    </location>
</feature>
<dbReference type="AlphaFoldDB" id="A0A0R1UDK5"/>
<comment type="caution">
    <text evidence="7">The sequence shown here is derived from an EMBL/GenBank/DDBJ whole genome shotgun (WGS) entry which is preliminary data.</text>
</comment>
<comment type="subcellular location">
    <subcellularLocation>
        <location evidence="1">Cell membrane</location>
        <topology evidence="1">Multi-pass membrane protein</topology>
    </subcellularLocation>
</comment>
<keyword evidence="5 6" id="KW-0472">Membrane</keyword>
<proteinExistence type="predicted"/>